<organism evidence="1 2">
    <name type="scientific">Borborobacter arsenicus</name>
    <dbReference type="NCBI Taxonomy" id="1851146"/>
    <lineage>
        <taxon>Bacteria</taxon>
        <taxon>Pseudomonadati</taxon>
        <taxon>Pseudomonadota</taxon>
        <taxon>Alphaproteobacteria</taxon>
        <taxon>Hyphomicrobiales</taxon>
        <taxon>Phyllobacteriaceae</taxon>
        <taxon>Borborobacter</taxon>
    </lineage>
</organism>
<dbReference type="Gene3D" id="1.10.10.60">
    <property type="entry name" value="Homeodomain-like"/>
    <property type="match status" value="1"/>
</dbReference>
<gene>
    <name evidence="1" type="ORF">EET67_09935</name>
</gene>
<dbReference type="RefSeq" id="WP_128626796.1">
    <property type="nucleotide sequence ID" value="NZ_RKST01000008.1"/>
</dbReference>
<protein>
    <recommendedName>
        <fullName evidence="3">Resolvase HTH domain-containing protein</fullName>
    </recommendedName>
</protein>
<dbReference type="Pfam" id="PF13384">
    <property type="entry name" value="HTH_23"/>
    <property type="match status" value="1"/>
</dbReference>
<evidence type="ECO:0000313" key="2">
    <source>
        <dbReference type="Proteomes" id="UP000281647"/>
    </source>
</evidence>
<dbReference type="AlphaFoldDB" id="A0A432V6Z7"/>
<evidence type="ECO:0008006" key="3">
    <source>
        <dbReference type="Google" id="ProtNLM"/>
    </source>
</evidence>
<dbReference type="Proteomes" id="UP000281647">
    <property type="component" value="Unassembled WGS sequence"/>
</dbReference>
<reference evidence="1 2" key="1">
    <citation type="submission" date="2018-11" db="EMBL/GenBank/DDBJ databases">
        <title>Pseudaminobacter arsenicus sp. nov., an arsenic-resistant bacterium isolated from arsenic-rich aquifers.</title>
        <authorList>
            <person name="Mu Y."/>
        </authorList>
    </citation>
    <scope>NUCLEOTIDE SEQUENCE [LARGE SCALE GENOMIC DNA]</scope>
    <source>
        <strain evidence="1 2">CB3</strain>
    </source>
</reference>
<sequence length="106" mass="11499">MRTISDDMPARGRPVVPASVITRMIEMRRAGASIQQIADATAVAKSAVHRHVASVKRDNRLLPAPAPEWLGEAQAMLRAGMTANQIAKALGLHSSRVYRVLKKFSA</sequence>
<comment type="caution">
    <text evidence="1">The sequence shown here is derived from an EMBL/GenBank/DDBJ whole genome shotgun (WGS) entry which is preliminary data.</text>
</comment>
<name>A0A432V6Z7_9HYPH</name>
<proteinExistence type="predicted"/>
<dbReference type="EMBL" id="RKST01000008">
    <property type="protein sequence ID" value="RUM97925.1"/>
    <property type="molecule type" value="Genomic_DNA"/>
</dbReference>
<keyword evidence="2" id="KW-1185">Reference proteome</keyword>
<accession>A0A432V6Z7</accession>
<evidence type="ECO:0000313" key="1">
    <source>
        <dbReference type="EMBL" id="RUM97925.1"/>
    </source>
</evidence>